<dbReference type="FunFam" id="2.20.110.10:FF:000002">
    <property type="entry name" value="Phosphatidylinositol 4-phosphate 5-kinase 8"/>
    <property type="match status" value="3"/>
</dbReference>
<feature type="transmembrane region" description="Helical" evidence="3">
    <location>
        <begin position="75"/>
        <end position="102"/>
    </location>
</feature>
<accession>A0AAN9K651</accession>
<dbReference type="EMBL" id="JAYKXN010000002">
    <property type="protein sequence ID" value="KAK7311562.1"/>
    <property type="molecule type" value="Genomic_DNA"/>
</dbReference>
<keyword evidence="3" id="KW-0472">Membrane</keyword>
<name>A0AAN9K651_CLITE</name>
<dbReference type="Gene3D" id="2.20.110.10">
    <property type="entry name" value="Histone H3 K4-specific methyltransferase SET7/9 N-terminal domain"/>
    <property type="match status" value="4"/>
</dbReference>
<gene>
    <name evidence="4" type="ORF">RJT34_09793</name>
</gene>
<keyword evidence="1" id="KW-0677">Repeat</keyword>
<feature type="transmembrane region" description="Helical" evidence="3">
    <location>
        <begin position="114"/>
        <end position="129"/>
    </location>
</feature>
<feature type="compositionally biased region" description="Low complexity" evidence="2">
    <location>
        <begin position="7"/>
        <end position="34"/>
    </location>
</feature>
<dbReference type="InterPro" id="IPR003409">
    <property type="entry name" value="MORN"/>
</dbReference>
<dbReference type="Proteomes" id="UP001359559">
    <property type="component" value="Unassembled WGS sequence"/>
</dbReference>
<dbReference type="Pfam" id="PF02493">
    <property type="entry name" value="MORN"/>
    <property type="match status" value="7"/>
</dbReference>
<evidence type="ECO:0000313" key="4">
    <source>
        <dbReference type="EMBL" id="KAK7311562.1"/>
    </source>
</evidence>
<dbReference type="PANTHER" id="PTHR23084">
    <property type="entry name" value="PHOSPHATIDYLINOSITOL-4-PHOSPHATE 5-KINASE RELATED"/>
    <property type="match status" value="1"/>
</dbReference>
<evidence type="ECO:0000256" key="3">
    <source>
        <dbReference type="SAM" id="Phobius"/>
    </source>
</evidence>
<dbReference type="PANTHER" id="PTHR23084:SF176">
    <property type="entry name" value="HISTONE H3 K4-SPECIFIC METHYLTRANSFERASE SET7_9 FAMILY PROTEIN"/>
    <property type="match status" value="1"/>
</dbReference>
<dbReference type="GO" id="GO:0016020">
    <property type="term" value="C:membrane"/>
    <property type="evidence" value="ECO:0007669"/>
    <property type="project" value="UniProtKB-ARBA"/>
</dbReference>
<organism evidence="4 5">
    <name type="scientific">Clitoria ternatea</name>
    <name type="common">Butterfly pea</name>
    <dbReference type="NCBI Taxonomy" id="43366"/>
    <lineage>
        <taxon>Eukaryota</taxon>
        <taxon>Viridiplantae</taxon>
        <taxon>Streptophyta</taxon>
        <taxon>Embryophyta</taxon>
        <taxon>Tracheophyta</taxon>
        <taxon>Spermatophyta</taxon>
        <taxon>Magnoliopsida</taxon>
        <taxon>eudicotyledons</taxon>
        <taxon>Gunneridae</taxon>
        <taxon>Pentapetalae</taxon>
        <taxon>rosids</taxon>
        <taxon>fabids</taxon>
        <taxon>Fabales</taxon>
        <taxon>Fabaceae</taxon>
        <taxon>Papilionoideae</taxon>
        <taxon>50 kb inversion clade</taxon>
        <taxon>NPAAA clade</taxon>
        <taxon>indigoferoid/millettioid clade</taxon>
        <taxon>Phaseoleae</taxon>
        <taxon>Clitoria</taxon>
    </lineage>
</organism>
<evidence type="ECO:0000256" key="1">
    <source>
        <dbReference type="ARBA" id="ARBA00022737"/>
    </source>
</evidence>
<evidence type="ECO:0000313" key="5">
    <source>
        <dbReference type="Proteomes" id="UP001359559"/>
    </source>
</evidence>
<proteinExistence type="predicted"/>
<dbReference type="SMART" id="SM00698">
    <property type="entry name" value="MORN"/>
    <property type="match status" value="7"/>
</dbReference>
<feature type="region of interest" description="Disordered" evidence="2">
    <location>
        <begin position="1"/>
        <end position="69"/>
    </location>
</feature>
<reference evidence="4 5" key="1">
    <citation type="submission" date="2024-01" db="EMBL/GenBank/DDBJ databases">
        <title>The genomes of 5 underutilized Papilionoideae crops provide insights into root nodulation and disease resistance.</title>
        <authorList>
            <person name="Yuan L."/>
        </authorList>
    </citation>
    <scope>NUCLEOTIDE SEQUENCE [LARGE SCALE GENOMIC DNA]</scope>
    <source>
        <strain evidence="4">LY-2023</strain>
        <tissue evidence="4">Leaf</tissue>
    </source>
</reference>
<protein>
    <submittedName>
        <fullName evidence="4">Uncharacterized protein</fullName>
    </submittedName>
</protein>
<comment type="caution">
    <text evidence="4">The sequence shown here is derived from an EMBL/GenBank/DDBJ whole genome shotgun (WGS) entry which is preliminary data.</text>
</comment>
<dbReference type="AlphaFoldDB" id="A0AAN9K651"/>
<dbReference type="SUPFAM" id="SSF82185">
    <property type="entry name" value="Histone H3 K4-specific methyltransferase SET7/9 N-terminal domain"/>
    <property type="match status" value="1"/>
</dbReference>
<keyword evidence="3" id="KW-1133">Transmembrane helix</keyword>
<sequence length="433" mass="48478">MEHQKSQSKLTRTQSSLLSSSPTIRSSIHSLSSINKEEHILDVDDKKTKKTKKSSSSYSTPRTGSMRTGSVSARVTTPVLAVASLGFLFACLFSFYFIYFFYLGSNEVPTSENVLLALIFIAVALYLASKNKGLIQQLVLVLRHWWEENVKRVGFSKAQSKPVQWFIGESGGKVKKEKIVREGVEFYSNGDFYEGEFHKGRSNGSGVYNYFVNGRYEGDWVDGRYDGYGIESWARGSRYRGQYRQGLRHGYGVYRFYTGDSYAGEWCNGQSHGLGLQTCSDASCYIGQFKYGVKHGLGCYHFRNGDRYAGEYFGDKIHGFGVYHFANGHCYEGAWHEGRRQGIGLYTFRNGDRRCGEWDSGNLKHPLTPLSDAVLRAVQAARKTAENAINLKRVDDQVNKAVIGANKAATAARVAAVKAVQNRMDGKFCDTDV</sequence>
<keyword evidence="5" id="KW-1185">Reference proteome</keyword>
<feature type="compositionally biased region" description="Basic and acidic residues" evidence="2">
    <location>
        <begin position="35"/>
        <end position="47"/>
    </location>
</feature>
<keyword evidence="3" id="KW-0812">Transmembrane</keyword>
<evidence type="ECO:0000256" key="2">
    <source>
        <dbReference type="SAM" id="MobiDB-lite"/>
    </source>
</evidence>